<dbReference type="InterPro" id="IPR036259">
    <property type="entry name" value="MFS_trans_sf"/>
</dbReference>
<organism evidence="7 8">
    <name type="scientific">Thermus aquaticus</name>
    <dbReference type="NCBI Taxonomy" id="271"/>
    <lineage>
        <taxon>Bacteria</taxon>
        <taxon>Thermotogati</taxon>
        <taxon>Deinococcota</taxon>
        <taxon>Deinococci</taxon>
        <taxon>Thermales</taxon>
        <taxon>Thermaceae</taxon>
        <taxon>Thermus</taxon>
    </lineage>
</organism>
<evidence type="ECO:0000313" key="7">
    <source>
        <dbReference type="EMBL" id="KOX89377.1"/>
    </source>
</evidence>
<feature type="domain" description="Major facilitator superfamily (MFS) profile" evidence="6">
    <location>
        <begin position="3"/>
        <end position="389"/>
    </location>
</feature>
<dbReference type="GO" id="GO:0022857">
    <property type="term" value="F:transmembrane transporter activity"/>
    <property type="evidence" value="ECO:0007669"/>
    <property type="project" value="InterPro"/>
</dbReference>
<gene>
    <name evidence="7" type="primary">tetA_2</name>
    <name evidence="7" type="ORF">BVI061214_00535</name>
</gene>
<proteinExistence type="predicted"/>
<dbReference type="AlphaFoldDB" id="A0A0M9ACQ0"/>
<dbReference type="PANTHER" id="PTHR23546">
    <property type="entry name" value="TRANSPORT PROTEIN"/>
    <property type="match status" value="1"/>
</dbReference>
<dbReference type="PRINTS" id="PR01035">
    <property type="entry name" value="TCRTETA"/>
</dbReference>
<keyword evidence="4 5" id="KW-0472">Membrane</keyword>
<feature type="transmembrane region" description="Helical" evidence="5">
    <location>
        <begin position="170"/>
        <end position="188"/>
    </location>
</feature>
<keyword evidence="2 5" id="KW-0812">Transmembrane</keyword>
<sequence length="390" mass="40330">MSPLGLLFLTLFNSILGLSILFPILGPLARELGLSEVQVGLFSTGYALMQFLLSPYWGRRSERGRKPILLLGILGFALSFFLFGLFALLGQKGLIPQGLLFPLLLLTRLLGGAFSSATLPTAQAYVADITGRESRTGGMALLGAAFGLAVILGPALGAGLAAALGLLAPVFFSAGIALLNALFVYLVLPESRPGGHQGVGGLSPLDPRVFPLLLLGFALNVSSVALEQTIAFYFQDRLGLSGVATAKAVGTALVLYGLVAVFIQGFLVRRFSWPPKTLLLAGIPVGILGFLILVQAKGFFALTLGLALQGAGAALAGPGVTAGLSLAVGEGEQGLVAGLNGSAQALGRMLGPILGTGLYRLAPEAPYLLGAILLALTLLFLPALFRRVRL</sequence>
<reference evidence="7 8" key="1">
    <citation type="submission" date="2015-07" db="EMBL/GenBank/DDBJ databases">
        <authorList>
            <person name="Noorani M."/>
        </authorList>
    </citation>
    <scope>NUCLEOTIDE SEQUENCE [LARGE SCALE GENOMIC DNA]</scope>
    <source>
        <strain evidence="8">ATCC 25104 / DSM 625 / JCM 10724 / NBRC 103206 / NCIMB 11243 / YT-1</strain>
    </source>
</reference>
<feature type="transmembrane region" description="Helical" evidence="5">
    <location>
        <begin position="68"/>
        <end position="89"/>
    </location>
</feature>
<feature type="transmembrane region" description="Helical" evidence="5">
    <location>
        <begin position="278"/>
        <end position="296"/>
    </location>
</feature>
<feature type="transmembrane region" description="Helical" evidence="5">
    <location>
        <begin position="37"/>
        <end position="56"/>
    </location>
</feature>
<feature type="transmembrane region" description="Helical" evidence="5">
    <location>
        <begin position="246"/>
        <end position="266"/>
    </location>
</feature>
<name>A0A0M9ACQ0_THEAQ</name>
<comment type="caution">
    <text evidence="7">The sequence shown here is derived from an EMBL/GenBank/DDBJ whole genome shotgun (WGS) entry which is preliminary data.</text>
</comment>
<dbReference type="InterPro" id="IPR020846">
    <property type="entry name" value="MFS_dom"/>
</dbReference>
<dbReference type="EMBL" id="LHCI01000106">
    <property type="protein sequence ID" value="KOX89377.1"/>
    <property type="molecule type" value="Genomic_DNA"/>
</dbReference>
<feature type="transmembrane region" description="Helical" evidence="5">
    <location>
        <begin position="109"/>
        <end position="127"/>
    </location>
</feature>
<dbReference type="PROSITE" id="PS50850">
    <property type="entry name" value="MFS"/>
    <property type="match status" value="1"/>
</dbReference>
<accession>A0A0M9ACQ0</accession>
<dbReference type="GO" id="GO:0016020">
    <property type="term" value="C:membrane"/>
    <property type="evidence" value="ECO:0007669"/>
    <property type="project" value="UniProtKB-SubCell"/>
</dbReference>
<protein>
    <submittedName>
        <fullName evidence="7">Tetracycline resistance protein, class C</fullName>
    </submittedName>
</protein>
<evidence type="ECO:0000259" key="6">
    <source>
        <dbReference type="PROSITE" id="PS50850"/>
    </source>
</evidence>
<evidence type="ECO:0000313" key="8">
    <source>
        <dbReference type="Proteomes" id="UP000037685"/>
    </source>
</evidence>
<dbReference type="InterPro" id="IPR001958">
    <property type="entry name" value="Tet-R_TetA/multi-R_MdtG-like"/>
</dbReference>
<dbReference type="Gene3D" id="1.20.1250.20">
    <property type="entry name" value="MFS general substrate transporter like domains"/>
    <property type="match status" value="1"/>
</dbReference>
<dbReference type="PATRIC" id="fig|271.14.peg.625"/>
<dbReference type="Proteomes" id="UP000037685">
    <property type="component" value="Unassembled WGS sequence"/>
</dbReference>
<evidence type="ECO:0000256" key="1">
    <source>
        <dbReference type="ARBA" id="ARBA00004141"/>
    </source>
</evidence>
<dbReference type="RefSeq" id="WP_053767227.1">
    <property type="nucleotide sequence ID" value="NZ_LHCI01000106.1"/>
</dbReference>
<dbReference type="PANTHER" id="PTHR23546:SF1">
    <property type="entry name" value="MEMBRANE PROTEIN"/>
    <property type="match status" value="1"/>
</dbReference>
<dbReference type="InterPro" id="IPR011701">
    <property type="entry name" value="MFS"/>
</dbReference>
<feature type="transmembrane region" description="Helical" evidence="5">
    <location>
        <begin position="139"/>
        <end position="164"/>
    </location>
</feature>
<feature type="transmembrane region" description="Helical" evidence="5">
    <location>
        <begin position="209"/>
        <end position="234"/>
    </location>
</feature>
<feature type="transmembrane region" description="Helical" evidence="5">
    <location>
        <begin position="367"/>
        <end position="385"/>
    </location>
</feature>
<comment type="subcellular location">
    <subcellularLocation>
        <location evidence="1">Membrane</location>
        <topology evidence="1">Multi-pass membrane protein</topology>
    </subcellularLocation>
</comment>
<feature type="transmembrane region" description="Helical" evidence="5">
    <location>
        <begin position="7"/>
        <end position="25"/>
    </location>
</feature>
<evidence type="ECO:0000256" key="3">
    <source>
        <dbReference type="ARBA" id="ARBA00022989"/>
    </source>
</evidence>
<dbReference type="SUPFAM" id="SSF103473">
    <property type="entry name" value="MFS general substrate transporter"/>
    <property type="match status" value="1"/>
</dbReference>
<evidence type="ECO:0000256" key="4">
    <source>
        <dbReference type="ARBA" id="ARBA00023136"/>
    </source>
</evidence>
<dbReference type="Pfam" id="PF07690">
    <property type="entry name" value="MFS_1"/>
    <property type="match status" value="1"/>
</dbReference>
<evidence type="ECO:0000256" key="2">
    <source>
        <dbReference type="ARBA" id="ARBA00022692"/>
    </source>
</evidence>
<evidence type="ECO:0000256" key="5">
    <source>
        <dbReference type="SAM" id="Phobius"/>
    </source>
</evidence>
<keyword evidence="3 5" id="KW-1133">Transmembrane helix</keyword>